<evidence type="ECO:0000259" key="6">
    <source>
        <dbReference type="Pfam" id="PF14691"/>
    </source>
</evidence>
<evidence type="ECO:0000313" key="8">
    <source>
        <dbReference type="Proteomes" id="UP000541810"/>
    </source>
</evidence>
<dbReference type="Gene3D" id="3.50.50.60">
    <property type="entry name" value="FAD/NAD(P)-binding domain"/>
    <property type="match status" value="2"/>
</dbReference>
<keyword evidence="3" id="KW-0314">Glutamate biosynthesis</keyword>
<dbReference type="InterPro" id="IPR028261">
    <property type="entry name" value="DPD_II"/>
</dbReference>
<dbReference type="SUPFAM" id="SSF46548">
    <property type="entry name" value="alpha-helical ferredoxin"/>
    <property type="match status" value="1"/>
</dbReference>
<dbReference type="PRINTS" id="PR00419">
    <property type="entry name" value="ADXRDTASE"/>
</dbReference>
<dbReference type="InterPro" id="IPR023753">
    <property type="entry name" value="FAD/NAD-binding_dom"/>
</dbReference>
<name>A0A7X0H8T2_9BACT</name>
<evidence type="ECO:0000256" key="3">
    <source>
        <dbReference type="ARBA" id="ARBA00023164"/>
    </source>
</evidence>
<dbReference type="InterPro" id="IPR036188">
    <property type="entry name" value="FAD/NAD-bd_sf"/>
</dbReference>
<dbReference type="InterPro" id="IPR009051">
    <property type="entry name" value="Helical_ferredxn"/>
</dbReference>
<dbReference type="PANTHER" id="PTHR43100">
    <property type="entry name" value="GLUTAMATE SYNTHASE [NADPH] SMALL CHAIN"/>
    <property type="match status" value="1"/>
</dbReference>
<evidence type="ECO:0000256" key="2">
    <source>
        <dbReference type="ARBA" id="ARBA00023002"/>
    </source>
</evidence>
<dbReference type="Proteomes" id="UP000541810">
    <property type="component" value="Unassembled WGS sequence"/>
</dbReference>
<evidence type="ECO:0000256" key="1">
    <source>
        <dbReference type="ARBA" id="ARBA00022605"/>
    </source>
</evidence>
<feature type="domain" description="FAD/NAD(P)-binding" evidence="5">
    <location>
        <begin position="389"/>
        <end position="464"/>
    </location>
</feature>
<dbReference type="GO" id="GO:0016639">
    <property type="term" value="F:oxidoreductase activity, acting on the CH-NH2 group of donors, NAD or NADP as acceptor"/>
    <property type="evidence" value="ECO:0007669"/>
    <property type="project" value="InterPro"/>
</dbReference>
<keyword evidence="8" id="KW-1185">Reference proteome</keyword>
<dbReference type="PANTHER" id="PTHR43100:SF1">
    <property type="entry name" value="GLUTAMATE SYNTHASE [NADPH] SMALL CHAIN"/>
    <property type="match status" value="1"/>
</dbReference>
<dbReference type="Gene3D" id="1.10.1060.10">
    <property type="entry name" value="Alpha-helical ferredoxin"/>
    <property type="match status" value="1"/>
</dbReference>
<organism evidence="7 8">
    <name type="scientific">Algisphaera agarilytica</name>
    <dbReference type="NCBI Taxonomy" id="1385975"/>
    <lineage>
        <taxon>Bacteria</taxon>
        <taxon>Pseudomonadati</taxon>
        <taxon>Planctomycetota</taxon>
        <taxon>Phycisphaerae</taxon>
        <taxon>Phycisphaerales</taxon>
        <taxon>Phycisphaeraceae</taxon>
        <taxon>Algisphaera</taxon>
    </lineage>
</organism>
<evidence type="ECO:0000256" key="4">
    <source>
        <dbReference type="ARBA" id="ARBA00029440"/>
    </source>
</evidence>
<evidence type="ECO:0000259" key="5">
    <source>
        <dbReference type="Pfam" id="PF07992"/>
    </source>
</evidence>
<protein>
    <submittedName>
        <fullName evidence="7">NAD(P)H-dependent glutamate synthase small subunit</fullName>
    </submittedName>
</protein>
<dbReference type="RefSeq" id="WP_221435567.1">
    <property type="nucleotide sequence ID" value="NZ_JACHGY010000001.1"/>
</dbReference>
<sequence length="479" mass="51790">MPITKSPNHQIAEFTVMPSRDSAIRLNDYYEVYTEASPEAAKAEGERCFNCGAAFCMPDSGYGQGCPIQNKIPEWNELVRLDRWKEAYHRLSETNPFPEFTSRVCPAPCQDACILGINEKPVQIKGIERAIIDRAFDEGWVIPAVAPAPTGKRVAVIGSGPAGLAAADTLCRLGHEVTVFERSDRPGGLLTYGVPNMKLDKSVVFRRIDLMMRSGVNFRLNANIGQDINPQQLTRDFDSVLLAVGAQRARSLDVPGMDLPGVINAMDYLTASARQHLDASGPAPDLDAAGKDVIVIGGGDTGADCIGTALRQGCRSLLNITRREQPPDERPDTAPWPGPPNTYTLDYAHAEGVTRFGRDPREYQVQPLSMVGDTPIPSNPGGVSGVEVLNLADQTKSILPADLVLLAIGFVGHDTPPLAAAFGLETDKRGRLTDQDYRSANQNVYVAGDCRRGASLVVWAIHEGLAAARAIHRDLQSVV</sequence>
<comment type="caution">
    <text evidence="7">The sequence shown here is derived from an EMBL/GenBank/DDBJ whole genome shotgun (WGS) entry which is preliminary data.</text>
</comment>
<comment type="pathway">
    <text evidence="4">Amino-acid biosynthesis.</text>
</comment>
<dbReference type="GO" id="GO:0051536">
    <property type="term" value="F:iron-sulfur cluster binding"/>
    <property type="evidence" value="ECO:0007669"/>
    <property type="project" value="InterPro"/>
</dbReference>
<feature type="domain" description="Dihydroprymidine dehydrogenase" evidence="6">
    <location>
        <begin position="27"/>
        <end position="139"/>
    </location>
</feature>
<dbReference type="AlphaFoldDB" id="A0A7X0H8T2"/>
<proteinExistence type="predicted"/>
<evidence type="ECO:0000313" key="7">
    <source>
        <dbReference type="EMBL" id="MBB6431248.1"/>
    </source>
</evidence>
<dbReference type="NCBIfam" id="TIGR01317">
    <property type="entry name" value="GOGAT_sm_gam"/>
    <property type="match status" value="1"/>
</dbReference>
<dbReference type="InterPro" id="IPR051394">
    <property type="entry name" value="Glutamate_Synthase"/>
</dbReference>
<dbReference type="GO" id="GO:0006537">
    <property type="term" value="P:glutamate biosynthetic process"/>
    <property type="evidence" value="ECO:0007669"/>
    <property type="project" value="UniProtKB-KW"/>
</dbReference>
<feature type="domain" description="FAD/NAD(P)-binding" evidence="5">
    <location>
        <begin position="153"/>
        <end position="315"/>
    </location>
</feature>
<dbReference type="EMBL" id="JACHGY010000001">
    <property type="protein sequence ID" value="MBB6431248.1"/>
    <property type="molecule type" value="Genomic_DNA"/>
</dbReference>
<keyword evidence="1" id="KW-0028">Amino-acid biosynthesis</keyword>
<dbReference type="SUPFAM" id="SSF51971">
    <property type="entry name" value="Nucleotide-binding domain"/>
    <property type="match status" value="2"/>
</dbReference>
<dbReference type="Pfam" id="PF07992">
    <property type="entry name" value="Pyr_redox_2"/>
    <property type="match status" value="2"/>
</dbReference>
<dbReference type="InterPro" id="IPR006005">
    <property type="entry name" value="Glut_synth_ssu1"/>
</dbReference>
<reference evidence="7 8" key="1">
    <citation type="submission" date="2020-08" db="EMBL/GenBank/DDBJ databases">
        <title>Genomic Encyclopedia of Type Strains, Phase IV (KMG-IV): sequencing the most valuable type-strain genomes for metagenomic binning, comparative biology and taxonomic classification.</title>
        <authorList>
            <person name="Goeker M."/>
        </authorList>
    </citation>
    <scope>NUCLEOTIDE SEQUENCE [LARGE SCALE GENOMIC DNA]</scope>
    <source>
        <strain evidence="7 8">DSM 103725</strain>
    </source>
</reference>
<keyword evidence="2" id="KW-0560">Oxidoreductase</keyword>
<accession>A0A7X0H8T2</accession>
<dbReference type="Pfam" id="PF14691">
    <property type="entry name" value="Fer4_20"/>
    <property type="match status" value="1"/>
</dbReference>
<gene>
    <name evidence="7" type="ORF">HNQ40_003054</name>
</gene>